<dbReference type="InterPro" id="IPR001680">
    <property type="entry name" value="WD40_rpt"/>
</dbReference>
<evidence type="ECO:0000313" key="5">
    <source>
        <dbReference type="EnsemblProtists" id="HpaP808303"/>
    </source>
</evidence>
<keyword evidence="1 3" id="KW-0853">WD repeat</keyword>
<dbReference type="eggNOG" id="KOG1333">
    <property type="taxonomic scope" value="Eukaryota"/>
</dbReference>
<dbReference type="AlphaFoldDB" id="M4BPG4"/>
<dbReference type="GO" id="GO:0006891">
    <property type="term" value="P:intra-Golgi vesicle-mediated transport"/>
    <property type="evidence" value="ECO:0007669"/>
    <property type="project" value="TreeGrafter"/>
</dbReference>
<organism evidence="5 6">
    <name type="scientific">Hyaloperonospora arabidopsidis (strain Emoy2)</name>
    <name type="common">Downy mildew agent</name>
    <name type="synonym">Peronospora arabidopsidis</name>
    <dbReference type="NCBI Taxonomy" id="559515"/>
    <lineage>
        <taxon>Eukaryota</taxon>
        <taxon>Sar</taxon>
        <taxon>Stramenopiles</taxon>
        <taxon>Oomycota</taxon>
        <taxon>Peronosporomycetes</taxon>
        <taxon>Peronosporales</taxon>
        <taxon>Peronosporaceae</taxon>
        <taxon>Hyaloperonospora</taxon>
    </lineage>
</organism>
<proteinExistence type="predicted"/>
<feature type="region of interest" description="Disordered" evidence="4">
    <location>
        <begin position="113"/>
        <end position="134"/>
    </location>
</feature>
<dbReference type="SUPFAM" id="SSF50978">
    <property type="entry name" value="WD40 repeat-like"/>
    <property type="match status" value="1"/>
</dbReference>
<dbReference type="EnsemblProtists" id="HpaT808303">
    <property type="protein sequence ID" value="HpaP808303"/>
    <property type="gene ID" value="HpaG808303"/>
</dbReference>
<dbReference type="SMART" id="SM00320">
    <property type="entry name" value="WD40"/>
    <property type="match status" value="4"/>
</dbReference>
<dbReference type="InParanoid" id="M4BPG4"/>
<keyword evidence="6" id="KW-1185">Reference proteome</keyword>
<evidence type="ECO:0000256" key="4">
    <source>
        <dbReference type="SAM" id="MobiDB-lite"/>
    </source>
</evidence>
<name>M4BPG4_HYAAE</name>
<dbReference type="InterPro" id="IPR019775">
    <property type="entry name" value="WD40_repeat_CS"/>
</dbReference>
<feature type="region of interest" description="Disordered" evidence="4">
    <location>
        <begin position="44"/>
        <end position="65"/>
    </location>
</feature>
<reference evidence="6" key="1">
    <citation type="journal article" date="2010" name="Science">
        <title>Signatures of adaptation to obligate biotrophy in the Hyaloperonospora arabidopsidis genome.</title>
        <authorList>
            <person name="Baxter L."/>
            <person name="Tripathy S."/>
            <person name="Ishaque N."/>
            <person name="Boot N."/>
            <person name="Cabral A."/>
            <person name="Kemen E."/>
            <person name="Thines M."/>
            <person name="Ah-Fong A."/>
            <person name="Anderson R."/>
            <person name="Badejoko W."/>
            <person name="Bittner-Eddy P."/>
            <person name="Boore J.L."/>
            <person name="Chibucos M.C."/>
            <person name="Coates M."/>
            <person name="Dehal P."/>
            <person name="Delehaunty K."/>
            <person name="Dong S."/>
            <person name="Downton P."/>
            <person name="Dumas B."/>
            <person name="Fabro G."/>
            <person name="Fronick C."/>
            <person name="Fuerstenberg S.I."/>
            <person name="Fulton L."/>
            <person name="Gaulin E."/>
            <person name="Govers F."/>
            <person name="Hughes L."/>
            <person name="Humphray S."/>
            <person name="Jiang R.H."/>
            <person name="Judelson H."/>
            <person name="Kamoun S."/>
            <person name="Kyung K."/>
            <person name="Meijer H."/>
            <person name="Minx P."/>
            <person name="Morris P."/>
            <person name="Nelson J."/>
            <person name="Phuntumart V."/>
            <person name="Qutob D."/>
            <person name="Rehmany A."/>
            <person name="Rougon-Cardoso A."/>
            <person name="Ryden P."/>
            <person name="Torto-Alalibo T."/>
            <person name="Studholme D."/>
            <person name="Wang Y."/>
            <person name="Win J."/>
            <person name="Wood J."/>
            <person name="Clifton S.W."/>
            <person name="Rogers J."/>
            <person name="Van den Ackerveken G."/>
            <person name="Jones J.D."/>
            <person name="McDowell J.M."/>
            <person name="Beynon J."/>
            <person name="Tyler B.M."/>
        </authorList>
    </citation>
    <scope>NUCLEOTIDE SEQUENCE [LARGE SCALE GENOMIC DNA]</scope>
    <source>
        <strain evidence="6">Emoy2</strain>
    </source>
</reference>
<dbReference type="VEuPathDB" id="FungiDB:HpaG808303"/>
<dbReference type="PROSITE" id="PS50082">
    <property type="entry name" value="WD_REPEATS_2"/>
    <property type="match status" value="1"/>
</dbReference>
<dbReference type="EMBL" id="JH598509">
    <property type="status" value="NOT_ANNOTATED_CDS"/>
    <property type="molecule type" value="Genomic_DNA"/>
</dbReference>
<dbReference type="PANTHER" id="PTHR19876">
    <property type="entry name" value="COATOMER"/>
    <property type="match status" value="1"/>
</dbReference>
<keyword evidence="2" id="KW-0677">Repeat</keyword>
<dbReference type="GO" id="GO:0006890">
    <property type="term" value="P:retrograde vesicle-mediated transport, Golgi to endoplasmic reticulum"/>
    <property type="evidence" value="ECO:0007669"/>
    <property type="project" value="TreeGrafter"/>
</dbReference>
<protein>
    <submittedName>
        <fullName evidence="5">Uncharacterized protein</fullName>
    </submittedName>
</protein>
<evidence type="ECO:0000256" key="2">
    <source>
        <dbReference type="ARBA" id="ARBA00022737"/>
    </source>
</evidence>
<dbReference type="STRING" id="559515.M4BPG4"/>
<accession>M4BPG4</accession>
<dbReference type="InterPro" id="IPR050844">
    <property type="entry name" value="Coatomer_complex_subunit"/>
</dbReference>
<dbReference type="Pfam" id="PF00400">
    <property type="entry name" value="WD40"/>
    <property type="match status" value="1"/>
</dbReference>
<dbReference type="Proteomes" id="UP000011713">
    <property type="component" value="Unassembled WGS sequence"/>
</dbReference>
<sequence length="526" mass="57650">MYNSEATTKIKKLEEAGRQLHVILRTMVQHSLTEHFFSSNFVEAPSDRNKNRSRSRSHSAATASLGLSQKQMKDIGELFGICDDDSAHVESACVDPRDIPRIAEVYLPVDELDDDGPYGRNHEEKGEGDTLVPGNEASCYSTTPIFSPIATPSSALAQNHNKLPMWTNGQASLIREFNMLNDWRPTQSVMTVRSRFSSNGQYLAIAKLGNTHIDIWSADSVSLSALSTITLPARLTGLCWLSPTPDRQLLVCTLVEGDMTLWDTDGLKIMMCPPNGDHWQAQQLVCASEAPVAACLLSCRNEGDNALQQIVTLHGGVEQPMQDYIAVEGKQLTCIAWSNMGDILITGSETGNVEFIDVIRPEWIHRCNLVTCCGSIHIESGSLSALCLFPDGTALLSAHENASVVMQWSVAPIMVAVSSQACGPREFEESVIDVEPTLTCTYEMEKPLASRNTEVDTTIRFVGTDGYFVVADSTAIYIFKRGEKRAISAFLPNQATIADLDFHPNLPVSCSANQDGAISLWNMEEV</sequence>
<evidence type="ECO:0000313" key="6">
    <source>
        <dbReference type="Proteomes" id="UP000011713"/>
    </source>
</evidence>
<evidence type="ECO:0000256" key="1">
    <source>
        <dbReference type="ARBA" id="ARBA00022574"/>
    </source>
</evidence>
<feature type="repeat" description="WD" evidence="3">
    <location>
        <begin position="490"/>
        <end position="526"/>
    </location>
</feature>
<dbReference type="InterPro" id="IPR015943">
    <property type="entry name" value="WD40/YVTN_repeat-like_dom_sf"/>
</dbReference>
<reference evidence="5" key="2">
    <citation type="submission" date="2015-06" db="UniProtKB">
        <authorList>
            <consortium name="EnsemblProtists"/>
        </authorList>
    </citation>
    <scope>IDENTIFICATION</scope>
    <source>
        <strain evidence="5">Emoy2</strain>
    </source>
</reference>
<dbReference type="PROSITE" id="PS50294">
    <property type="entry name" value="WD_REPEATS_REGION"/>
    <property type="match status" value="1"/>
</dbReference>
<dbReference type="GO" id="GO:0006886">
    <property type="term" value="P:intracellular protein transport"/>
    <property type="evidence" value="ECO:0007669"/>
    <property type="project" value="TreeGrafter"/>
</dbReference>
<evidence type="ECO:0000256" key="3">
    <source>
        <dbReference type="PROSITE-ProRule" id="PRU00221"/>
    </source>
</evidence>
<dbReference type="Gene3D" id="2.130.10.10">
    <property type="entry name" value="YVTN repeat-like/Quinoprotein amine dehydrogenase"/>
    <property type="match status" value="1"/>
</dbReference>
<dbReference type="GO" id="GO:0006888">
    <property type="term" value="P:endoplasmic reticulum to Golgi vesicle-mediated transport"/>
    <property type="evidence" value="ECO:0007669"/>
    <property type="project" value="TreeGrafter"/>
</dbReference>
<dbReference type="InterPro" id="IPR036322">
    <property type="entry name" value="WD40_repeat_dom_sf"/>
</dbReference>
<dbReference type="GO" id="GO:0030126">
    <property type="term" value="C:COPI vesicle coat"/>
    <property type="evidence" value="ECO:0007669"/>
    <property type="project" value="TreeGrafter"/>
</dbReference>
<dbReference type="HOGENOM" id="CLU_518246_0_0_1"/>
<dbReference type="PROSITE" id="PS00678">
    <property type="entry name" value="WD_REPEATS_1"/>
    <property type="match status" value="1"/>
</dbReference>